<gene>
    <name evidence="2" type="ORF">APAL1065_LOCUS1355</name>
</gene>
<proteinExistence type="predicted"/>
<protein>
    <submittedName>
        <fullName evidence="2">Uncharacterized protein</fullName>
    </submittedName>
</protein>
<feature type="region of interest" description="Disordered" evidence="1">
    <location>
        <begin position="136"/>
        <end position="158"/>
    </location>
</feature>
<organism evidence="2">
    <name type="scientific">Entomoneis paludosa</name>
    <dbReference type="NCBI Taxonomy" id="265537"/>
    <lineage>
        <taxon>Eukaryota</taxon>
        <taxon>Sar</taxon>
        <taxon>Stramenopiles</taxon>
        <taxon>Ochrophyta</taxon>
        <taxon>Bacillariophyta</taxon>
        <taxon>Bacillariophyceae</taxon>
        <taxon>Bacillariophycidae</taxon>
        <taxon>Entomoneidaceae</taxon>
        <taxon>Entomoneis</taxon>
    </lineage>
</organism>
<accession>A0A7S2V898</accession>
<evidence type="ECO:0000256" key="1">
    <source>
        <dbReference type="SAM" id="MobiDB-lite"/>
    </source>
</evidence>
<reference evidence="2" key="1">
    <citation type="submission" date="2021-01" db="EMBL/GenBank/DDBJ databases">
        <authorList>
            <person name="Corre E."/>
            <person name="Pelletier E."/>
            <person name="Niang G."/>
            <person name="Scheremetjew M."/>
            <person name="Finn R."/>
            <person name="Kale V."/>
            <person name="Holt S."/>
            <person name="Cochrane G."/>
            <person name="Meng A."/>
            <person name="Brown T."/>
            <person name="Cohen L."/>
        </authorList>
    </citation>
    <scope>NUCLEOTIDE SEQUENCE</scope>
    <source>
        <strain evidence="2">CCMP125</strain>
    </source>
</reference>
<dbReference type="AlphaFoldDB" id="A0A7S2V898"/>
<sequence length="665" mass="74167">MGDDSGELAVSVESWILLCKARHDVIGKKAALSVPEEFLARLLLSSGLPRSSLIAMLDRLGKLGESSDIRDDTYRKLLLPSASSEWDLGRIGKQRDVVRKLLGRLSAYFRVVSTNESVSAVFLDWLLKESTSLQENATKTKKKKGKNTQPNPGFTLKDAPKLLRGIKGPFKDEQETKPLEDTLEDDLAFLGESSCEKQPPSTLETKSAINHFLSSDNPQGLDFWLTENALADSPDYSQIAVVLLQCVENNSDKDKWMHDCLLKWIPVLTKYDCTVETMMALFSAPLDTPKIPQNVLSSVLDNCLQSWTSETMHNCTNWIISMDEKLLEKSSVQQLVTLLHASLGYQTLTEQESVKVCRIAILCLEKESGNNGIISERNNLPESLLILLHLSDWGKKHFILVGKMILQRIDQIQSTNGRAILGSAFMRLYLLHPEWASTGAAQVRNVLLKSAEENANFWSSWVSSSDDQFDDLLEALASGDSRVVRAFNDQARKYPLLVLRKSQSFVEMLQGDASPSGKNPSPHKVIGVHTNGPTEASMEGHLVRVNIRDWGYEYTDSIWSGVLEIFNSIHKEVLYTSGQKLGLWTILECVLQLLEVQSNLTTAKSAIKMKTKVSEMMNLYRDVNSPGFNNWLCSLSEGVEVRNILVGCGLLSQQDAIESLKATEK</sequence>
<name>A0A7S2V898_9STRA</name>
<evidence type="ECO:0000313" key="2">
    <source>
        <dbReference type="EMBL" id="CAD9942308.1"/>
    </source>
</evidence>
<dbReference type="EMBL" id="HBHT01002072">
    <property type="protein sequence ID" value="CAD9942308.1"/>
    <property type="molecule type" value="Transcribed_RNA"/>
</dbReference>